<name>A0A1M5VT34_9CLOT</name>
<evidence type="ECO:0000313" key="3">
    <source>
        <dbReference type="Proteomes" id="UP000184447"/>
    </source>
</evidence>
<protein>
    <submittedName>
        <fullName evidence="2">Glycosyltransferase involved in cell wall bisynthesis</fullName>
    </submittedName>
</protein>
<reference evidence="2 3" key="1">
    <citation type="submission" date="2016-11" db="EMBL/GenBank/DDBJ databases">
        <authorList>
            <person name="Jaros S."/>
            <person name="Januszkiewicz K."/>
            <person name="Wedrychowicz H."/>
        </authorList>
    </citation>
    <scope>NUCLEOTIDE SEQUENCE [LARGE SCALE GENOMIC DNA]</scope>
    <source>
        <strain evidence="2 3">DSM 8605</strain>
    </source>
</reference>
<dbReference type="CDD" id="cd02511">
    <property type="entry name" value="Beta4Glucosyltransferase"/>
    <property type="match status" value="1"/>
</dbReference>
<dbReference type="RefSeq" id="WP_073338729.1">
    <property type="nucleotide sequence ID" value="NZ_FQXM01000013.1"/>
</dbReference>
<feature type="domain" description="Glycosyltransferase 2-like" evidence="1">
    <location>
        <begin position="5"/>
        <end position="147"/>
    </location>
</feature>
<dbReference type="Gene3D" id="3.90.550.10">
    <property type="entry name" value="Spore Coat Polysaccharide Biosynthesis Protein SpsA, Chain A"/>
    <property type="match status" value="1"/>
</dbReference>
<organism evidence="2 3">
    <name type="scientific">Clostridium grantii DSM 8605</name>
    <dbReference type="NCBI Taxonomy" id="1121316"/>
    <lineage>
        <taxon>Bacteria</taxon>
        <taxon>Bacillati</taxon>
        <taxon>Bacillota</taxon>
        <taxon>Clostridia</taxon>
        <taxon>Eubacteriales</taxon>
        <taxon>Clostridiaceae</taxon>
        <taxon>Clostridium</taxon>
    </lineage>
</organism>
<dbReference type="InterPro" id="IPR029044">
    <property type="entry name" value="Nucleotide-diphossugar_trans"/>
</dbReference>
<dbReference type="EMBL" id="FQXM01000013">
    <property type="protein sequence ID" value="SHH78425.1"/>
    <property type="molecule type" value="Genomic_DNA"/>
</dbReference>
<dbReference type="Pfam" id="PF00535">
    <property type="entry name" value="Glycos_transf_2"/>
    <property type="match status" value="1"/>
</dbReference>
<dbReference type="Gene3D" id="1.25.40.10">
    <property type="entry name" value="Tetratricopeptide repeat domain"/>
    <property type="match status" value="1"/>
</dbReference>
<keyword evidence="3" id="KW-1185">Reference proteome</keyword>
<dbReference type="PANTHER" id="PTHR43630">
    <property type="entry name" value="POLY-BETA-1,6-N-ACETYL-D-GLUCOSAMINE SYNTHASE"/>
    <property type="match status" value="1"/>
</dbReference>
<dbReference type="GO" id="GO:0016740">
    <property type="term" value="F:transferase activity"/>
    <property type="evidence" value="ECO:0007669"/>
    <property type="project" value="UniProtKB-KW"/>
</dbReference>
<dbReference type="SUPFAM" id="SSF48452">
    <property type="entry name" value="TPR-like"/>
    <property type="match status" value="1"/>
</dbReference>
<sequence>MINISLCMIVRDEENTLARCLDTAKDLVDEIIIIDTGSKDKTKEIAKEYTKDIYDFPWIDDFAAARNFSFSKASKDYIFYLDADDIILQEDRENFKKLKESLDPSVDSVTMKYNVGFDENGNVTLSYRRNRLVKRANNFKWYGPCHNYLAVNGKIINTDISITHHKIRHQTDRNLNIYRNRIARGDKFSSRDTFYFANELYDHKLFDEALNNYDKFLNMPDGWSENKIYACGKIADYYHFIGDNVNAMKYCFKSFEYDSPNADHCCRLGDYFKEKSSFKQAIFWYELAIKSQKSNDNWGFVNPSYWTWIPHIQLCVCYYNLGEIDLAYTHNELARNFNPNEESILYNTIFFKNLGYNTKKAE</sequence>
<dbReference type="InterPro" id="IPR011990">
    <property type="entry name" value="TPR-like_helical_dom_sf"/>
</dbReference>
<dbReference type="PANTHER" id="PTHR43630:SF2">
    <property type="entry name" value="GLYCOSYLTRANSFERASE"/>
    <property type="match status" value="1"/>
</dbReference>
<keyword evidence="2" id="KW-0808">Transferase</keyword>
<accession>A0A1M5VT34</accession>
<evidence type="ECO:0000313" key="2">
    <source>
        <dbReference type="EMBL" id="SHH78425.1"/>
    </source>
</evidence>
<dbReference type="AlphaFoldDB" id="A0A1M5VT34"/>
<dbReference type="InterPro" id="IPR001173">
    <property type="entry name" value="Glyco_trans_2-like"/>
</dbReference>
<dbReference type="Proteomes" id="UP000184447">
    <property type="component" value="Unassembled WGS sequence"/>
</dbReference>
<proteinExistence type="predicted"/>
<dbReference type="SUPFAM" id="SSF53448">
    <property type="entry name" value="Nucleotide-diphospho-sugar transferases"/>
    <property type="match status" value="1"/>
</dbReference>
<gene>
    <name evidence="2" type="ORF">SAMN02745207_02466</name>
</gene>
<dbReference type="OrthoDB" id="9815923at2"/>
<dbReference type="STRING" id="1121316.SAMN02745207_02466"/>
<evidence type="ECO:0000259" key="1">
    <source>
        <dbReference type="Pfam" id="PF00535"/>
    </source>
</evidence>